<feature type="compositionally biased region" description="Low complexity" evidence="1">
    <location>
        <begin position="289"/>
        <end position="306"/>
    </location>
</feature>
<name>A0A087D542_BIFRU</name>
<sequence>MSNELTPIQPQPQQQITLQDQMAFAKAVCQSDIIPTVYRGKPANILVAVGYGAPLGLTPMQSLQDISVINGKPTASASFIASHVRMAGHKLRIRKDEKALSVTATIVRSDDPDYPISVTRDKAWAQQMGLLNKDNYRKQPLTMLTWRAITAVAREACPEILYGVQYSPDELHDLDTNSDVRAEVVDDEQQPSRQKRRGYGSRARQNPVEQAEQQPQACTTEQAEAIFTMLRDCGVASNEEAEQVLHRLTGKHGLRPRQVSRQDADNLLAAPDFVKRKIMQALQEIRNPQQEQVEVVDTTTTEQENNTDSKETE</sequence>
<proteinExistence type="predicted"/>
<reference evidence="2 3" key="1">
    <citation type="submission" date="2014-03" db="EMBL/GenBank/DDBJ databases">
        <title>Genomics of Bifidobacteria.</title>
        <authorList>
            <person name="Ventura M."/>
            <person name="Milani C."/>
            <person name="Lugli G.A."/>
        </authorList>
    </citation>
    <scope>NUCLEOTIDE SEQUENCE [LARGE SCALE GENOMIC DNA]</scope>
    <source>
        <strain evidence="2 3">LMG 21811</strain>
    </source>
</reference>
<protein>
    <recommendedName>
        <fullName evidence="4">RecT family protein</fullName>
    </recommendedName>
</protein>
<dbReference type="STRING" id="78346.BRUM_0410"/>
<feature type="region of interest" description="Disordered" evidence="1">
    <location>
        <begin position="182"/>
        <end position="219"/>
    </location>
</feature>
<evidence type="ECO:0000313" key="2">
    <source>
        <dbReference type="EMBL" id="KFI90642.1"/>
    </source>
</evidence>
<feature type="region of interest" description="Disordered" evidence="1">
    <location>
        <begin position="285"/>
        <end position="313"/>
    </location>
</feature>
<keyword evidence="3" id="KW-1185">Reference proteome</keyword>
<evidence type="ECO:0000313" key="3">
    <source>
        <dbReference type="Proteomes" id="UP000029078"/>
    </source>
</evidence>
<dbReference type="EMBL" id="JGZL01000003">
    <property type="protein sequence ID" value="KFI90642.1"/>
    <property type="molecule type" value="Genomic_DNA"/>
</dbReference>
<dbReference type="AlphaFoldDB" id="A0A087D542"/>
<dbReference type="eggNOG" id="ENOG5030Z9E">
    <property type="taxonomic scope" value="Bacteria"/>
</dbReference>
<evidence type="ECO:0008006" key="4">
    <source>
        <dbReference type="Google" id="ProtNLM"/>
    </source>
</evidence>
<dbReference type="RefSeq" id="WP_026647044.1">
    <property type="nucleotide sequence ID" value="NZ_JGZL01000003.1"/>
</dbReference>
<accession>A0A087D542</accession>
<feature type="compositionally biased region" description="Polar residues" evidence="1">
    <location>
        <begin position="203"/>
        <end position="219"/>
    </location>
</feature>
<organism evidence="2 3">
    <name type="scientific">Bifidobacterium ruminantium</name>
    <dbReference type="NCBI Taxonomy" id="78346"/>
    <lineage>
        <taxon>Bacteria</taxon>
        <taxon>Bacillati</taxon>
        <taxon>Actinomycetota</taxon>
        <taxon>Actinomycetes</taxon>
        <taxon>Bifidobacteriales</taxon>
        <taxon>Bifidobacteriaceae</taxon>
        <taxon>Bifidobacterium</taxon>
    </lineage>
</organism>
<gene>
    <name evidence="2" type="ORF">BRUM_0410</name>
</gene>
<evidence type="ECO:0000256" key="1">
    <source>
        <dbReference type="SAM" id="MobiDB-lite"/>
    </source>
</evidence>
<dbReference type="Proteomes" id="UP000029078">
    <property type="component" value="Unassembled WGS sequence"/>
</dbReference>
<comment type="caution">
    <text evidence="2">The sequence shown here is derived from an EMBL/GenBank/DDBJ whole genome shotgun (WGS) entry which is preliminary data.</text>
</comment>